<evidence type="ECO:0000259" key="10">
    <source>
        <dbReference type="PROSITE" id="PS50893"/>
    </source>
</evidence>
<evidence type="ECO:0000256" key="3">
    <source>
        <dbReference type="ARBA" id="ARBA00022475"/>
    </source>
</evidence>
<dbReference type="InterPro" id="IPR003593">
    <property type="entry name" value="AAA+_ATPase"/>
</dbReference>
<dbReference type="InterPro" id="IPR011527">
    <property type="entry name" value="ABC1_TM_dom"/>
</dbReference>
<feature type="transmembrane region" description="Helical" evidence="9">
    <location>
        <begin position="239"/>
        <end position="259"/>
    </location>
</feature>
<proteinExistence type="predicted"/>
<name>A0A6P1MIU0_9FIRM</name>
<dbReference type="GO" id="GO:0005524">
    <property type="term" value="F:ATP binding"/>
    <property type="evidence" value="ECO:0007669"/>
    <property type="project" value="UniProtKB-KW"/>
</dbReference>
<keyword evidence="3" id="KW-1003">Cell membrane</keyword>
<feature type="domain" description="ABC transporter" evidence="10">
    <location>
        <begin position="339"/>
        <end position="577"/>
    </location>
</feature>
<dbReference type="InterPro" id="IPR036640">
    <property type="entry name" value="ABC1_TM_sf"/>
</dbReference>
<dbReference type="PANTHER" id="PTHR24221">
    <property type="entry name" value="ATP-BINDING CASSETTE SUB-FAMILY B"/>
    <property type="match status" value="1"/>
</dbReference>
<feature type="transmembrane region" description="Helical" evidence="9">
    <location>
        <begin position="12"/>
        <end position="29"/>
    </location>
</feature>
<evidence type="ECO:0000259" key="11">
    <source>
        <dbReference type="PROSITE" id="PS50929"/>
    </source>
</evidence>
<dbReference type="AlphaFoldDB" id="A0A6P1MIU0"/>
<feature type="transmembrane region" description="Helical" evidence="9">
    <location>
        <begin position="59"/>
        <end position="84"/>
    </location>
</feature>
<evidence type="ECO:0000256" key="9">
    <source>
        <dbReference type="SAM" id="Phobius"/>
    </source>
</evidence>
<keyword evidence="6 12" id="KW-0067">ATP-binding</keyword>
<dbReference type="PROSITE" id="PS00211">
    <property type="entry name" value="ABC_TRANSPORTER_1"/>
    <property type="match status" value="1"/>
</dbReference>
<dbReference type="SUPFAM" id="SSF52540">
    <property type="entry name" value="P-loop containing nucleoside triphosphate hydrolases"/>
    <property type="match status" value="1"/>
</dbReference>
<dbReference type="Pfam" id="PF00005">
    <property type="entry name" value="ABC_tran"/>
    <property type="match status" value="1"/>
</dbReference>
<dbReference type="GO" id="GO:0016887">
    <property type="term" value="F:ATP hydrolysis activity"/>
    <property type="evidence" value="ECO:0007669"/>
    <property type="project" value="InterPro"/>
</dbReference>
<evidence type="ECO:0000256" key="5">
    <source>
        <dbReference type="ARBA" id="ARBA00022741"/>
    </source>
</evidence>
<protein>
    <submittedName>
        <fullName evidence="12">ATP-binding cassette domain-containing protein</fullName>
    </submittedName>
</protein>
<dbReference type="KEGG" id="amic:Ami3637_00010"/>
<keyword evidence="8 9" id="KW-0472">Membrane</keyword>
<sequence>MLKIFKYLKFKEWVQAAISLVFIVIQVWLDLKLPDYMSDITRLVQTPGSAMSDIWEQGFYMLLCALGSVISAVIVGFFAARIAASFSQRLRSMLFYKVDSFSMEEINRFSTSSLITRSTNDITQIQMLVTMGLQMIVKAPILSVWALTKIAGKGMEWSLATGVAVLIMIVIIAFIMIFVLPKFRKMQTLTDNLNQVTRENLTGLRVVRAYNAEAYQEEKFEKANEELTKTQLFTSRGMAVMMPMMSMIMSGLSLAIYWIGAYLIQDAQAMDKLPIFSNMVVFSAYAVQVIMSFMMLVMLFILMPRATVSAKRINEVLDTKPTIISGTLTEGKTGLVGEVEFKNVSFKYPDAAEYVLQDVSFSVKKGETVAFIGSTGSGKSTLINLVPRFFDATEGQVLIDGVNVKDYDTEALYNKIGYVPQKAVLFRGSVSSNVAYGENGKETVSEEQVRKAVAIAQGTDFVEAMDSGYYADISQGGTNVSGGQKQRLAIARAVCRDPEIYIFDDSFSALDYKTDRVLRSALKKETAGITSLIVAQRIGTIMDADQIIVLDEGRMVGKGTHKELLATCQVYKEIAMSQLSEEELVS</sequence>
<keyword evidence="2" id="KW-0813">Transport</keyword>
<feature type="transmembrane region" description="Helical" evidence="9">
    <location>
        <begin position="159"/>
        <end position="180"/>
    </location>
</feature>
<dbReference type="SUPFAM" id="SSF90123">
    <property type="entry name" value="ABC transporter transmembrane region"/>
    <property type="match status" value="1"/>
</dbReference>
<keyword evidence="13" id="KW-1185">Reference proteome</keyword>
<accession>A0A6P1MIU0</accession>
<dbReference type="InterPro" id="IPR039421">
    <property type="entry name" value="Type_1_exporter"/>
</dbReference>
<dbReference type="EMBL" id="CP047591">
    <property type="protein sequence ID" value="QHI70975.1"/>
    <property type="molecule type" value="Genomic_DNA"/>
</dbReference>
<feature type="transmembrane region" description="Helical" evidence="9">
    <location>
        <begin position="127"/>
        <end position="147"/>
    </location>
</feature>
<dbReference type="InterPro" id="IPR027417">
    <property type="entry name" value="P-loop_NTPase"/>
</dbReference>
<dbReference type="Gene3D" id="1.20.1560.10">
    <property type="entry name" value="ABC transporter type 1, transmembrane domain"/>
    <property type="match status" value="1"/>
</dbReference>
<comment type="subcellular location">
    <subcellularLocation>
        <location evidence="1">Cell membrane</location>
        <topology evidence="1">Multi-pass membrane protein</topology>
    </subcellularLocation>
</comment>
<reference evidence="12 13" key="1">
    <citation type="submission" date="2020-01" db="EMBL/GenBank/DDBJ databases">
        <title>Genomic analysis of Aminipila sp. CBA3637.</title>
        <authorList>
            <person name="Kim Y.B."/>
            <person name="Roh S.W."/>
        </authorList>
    </citation>
    <scope>NUCLEOTIDE SEQUENCE [LARGE SCALE GENOMIC DNA]</scope>
    <source>
        <strain evidence="12 13">CBA3637</strain>
    </source>
</reference>
<feature type="transmembrane region" description="Helical" evidence="9">
    <location>
        <begin position="279"/>
        <end position="302"/>
    </location>
</feature>
<dbReference type="Proteomes" id="UP000463883">
    <property type="component" value="Chromosome"/>
</dbReference>
<dbReference type="GO" id="GO:0005886">
    <property type="term" value="C:plasma membrane"/>
    <property type="evidence" value="ECO:0007669"/>
    <property type="project" value="UniProtKB-SubCell"/>
</dbReference>
<feature type="domain" description="ABC transmembrane type-1" evidence="11">
    <location>
        <begin position="17"/>
        <end position="305"/>
    </location>
</feature>
<dbReference type="InterPro" id="IPR017871">
    <property type="entry name" value="ABC_transporter-like_CS"/>
</dbReference>
<gene>
    <name evidence="12" type="ORF">Ami3637_00010</name>
</gene>
<evidence type="ECO:0000313" key="13">
    <source>
        <dbReference type="Proteomes" id="UP000463883"/>
    </source>
</evidence>
<dbReference type="InterPro" id="IPR003439">
    <property type="entry name" value="ABC_transporter-like_ATP-bd"/>
</dbReference>
<keyword evidence="7 9" id="KW-1133">Transmembrane helix</keyword>
<keyword evidence="4 9" id="KW-0812">Transmembrane</keyword>
<dbReference type="Gene3D" id="3.40.50.300">
    <property type="entry name" value="P-loop containing nucleotide triphosphate hydrolases"/>
    <property type="match status" value="1"/>
</dbReference>
<evidence type="ECO:0000313" key="12">
    <source>
        <dbReference type="EMBL" id="QHI70975.1"/>
    </source>
</evidence>
<dbReference type="GO" id="GO:0140359">
    <property type="term" value="F:ABC-type transporter activity"/>
    <property type="evidence" value="ECO:0007669"/>
    <property type="project" value="InterPro"/>
</dbReference>
<organism evidence="12 13">
    <name type="scientific">Aminipila terrae</name>
    <dbReference type="NCBI Taxonomy" id="2697030"/>
    <lineage>
        <taxon>Bacteria</taxon>
        <taxon>Bacillati</taxon>
        <taxon>Bacillota</taxon>
        <taxon>Clostridia</taxon>
        <taxon>Peptostreptococcales</taxon>
        <taxon>Anaerovoracaceae</taxon>
        <taxon>Aminipila</taxon>
    </lineage>
</organism>
<keyword evidence="5" id="KW-0547">Nucleotide-binding</keyword>
<dbReference type="Pfam" id="PF00664">
    <property type="entry name" value="ABC_membrane"/>
    <property type="match status" value="1"/>
</dbReference>
<evidence type="ECO:0000256" key="1">
    <source>
        <dbReference type="ARBA" id="ARBA00004651"/>
    </source>
</evidence>
<evidence type="ECO:0000256" key="7">
    <source>
        <dbReference type="ARBA" id="ARBA00022989"/>
    </source>
</evidence>
<dbReference type="PROSITE" id="PS50893">
    <property type="entry name" value="ABC_TRANSPORTER_2"/>
    <property type="match status" value="1"/>
</dbReference>
<dbReference type="PROSITE" id="PS50929">
    <property type="entry name" value="ABC_TM1F"/>
    <property type="match status" value="1"/>
</dbReference>
<dbReference type="SMART" id="SM00382">
    <property type="entry name" value="AAA"/>
    <property type="match status" value="1"/>
</dbReference>
<evidence type="ECO:0000256" key="8">
    <source>
        <dbReference type="ARBA" id="ARBA00023136"/>
    </source>
</evidence>
<dbReference type="FunFam" id="3.40.50.300:FF:000854">
    <property type="entry name" value="Multidrug ABC transporter ATP-binding protein"/>
    <property type="match status" value="1"/>
</dbReference>
<evidence type="ECO:0000256" key="4">
    <source>
        <dbReference type="ARBA" id="ARBA00022692"/>
    </source>
</evidence>
<dbReference type="CDD" id="cd18548">
    <property type="entry name" value="ABC_6TM_Tm287_like"/>
    <property type="match status" value="1"/>
</dbReference>
<evidence type="ECO:0000256" key="6">
    <source>
        <dbReference type="ARBA" id="ARBA00022840"/>
    </source>
</evidence>
<evidence type="ECO:0000256" key="2">
    <source>
        <dbReference type="ARBA" id="ARBA00022448"/>
    </source>
</evidence>
<dbReference type="PANTHER" id="PTHR24221:SF276">
    <property type="entry name" value="ABC TRANSPORTER, ATP-BINDING_PERMEASE PROTEIN"/>
    <property type="match status" value="1"/>
</dbReference>
<dbReference type="RefSeq" id="WP_162360753.1">
    <property type="nucleotide sequence ID" value="NZ_CP047591.1"/>
</dbReference>